<dbReference type="PROSITE" id="PS00080">
    <property type="entry name" value="MULTICOPPER_OXIDASE2"/>
    <property type="match status" value="1"/>
</dbReference>
<dbReference type="InterPro" id="IPR008972">
    <property type="entry name" value="Cupredoxin"/>
</dbReference>
<dbReference type="CDD" id="cd13853">
    <property type="entry name" value="CuRO_1_Tth-MCO_like"/>
    <property type="match status" value="1"/>
</dbReference>
<keyword evidence="4" id="KW-0812">Transmembrane</keyword>
<evidence type="ECO:0008006" key="9">
    <source>
        <dbReference type="Google" id="ProtNLM"/>
    </source>
</evidence>
<keyword evidence="3" id="KW-0560">Oxidoreductase</keyword>
<dbReference type="Gene3D" id="2.60.40.420">
    <property type="entry name" value="Cupredoxins - blue copper proteins"/>
    <property type="match status" value="3"/>
</dbReference>
<dbReference type="InterPro" id="IPR002355">
    <property type="entry name" value="Cu_oxidase_Cu_BS"/>
</dbReference>
<dbReference type="InterPro" id="IPR011706">
    <property type="entry name" value="Cu-oxidase_C"/>
</dbReference>
<dbReference type="OrthoDB" id="59708at2759"/>
<dbReference type="RefSeq" id="XP_012209196.1">
    <property type="nucleotide sequence ID" value="XM_012353806.1"/>
</dbReference>
<organism evidence="7 8">
    <name type="scientific">Saprolegnia parasitica (strain CBS 223.65)</name>
    <dbReference type="NCBI Taxonomy" id="695850"/>
    <lineage>
        <taxon>Eukaryota</taxon>
        <taxon>Sar</taxon>
        <taxon>Stramenopiles</taxon>
        <taxon>Oomycota</taxon>
        <taxon>Saprolegniomycetes</taxon>
        <taxon>Saprolegniales</taxon>
        <taxon>Saprolegniaceae</taxon>
        <taxon>Saprolegnia</taxon>
    </lineage>
</organism>
<dbReference type="GO" id="GO:0016491">
    <property type="term" value="F:oxidoreductase activity"/>
    <property type="evidence" value="ECO:0007669"/>
    <property type="project" value="UniProtKB-KW"/>
</dbReference>
<dbReference type="Pfam" id="PF07732">
    <property type="entry name" value="Cu-oxidase_3"/>
    <property type="match status" value="1"/>
</dbReference>
<evidence type="ECO:0000259" key="5">
    <source>
        <dbReference type="Pfam" id="PF07731"/>
    </source>
</evidence>
<sequence>MYGAIEIRERKDPFRVFIALLSVLCLGTLYVLYPHLDLAAYNAPVVQNFTSASLLALARDLPSLPSPPVYKSHNGVLEITLTVQTARFTNGPVAFNTRSYNGMFPGPTLCAKPGDTLRITLINQLEMDAPSEGLHMNTLRDPNTTNIHFHGMHVSPSGVADNVMRALKPGESMEVIVKIPDDHPLGVYHYHPHHHGSVFLQMGGGMVGAISIQDSVDDVDNVLVLQAYGFKGGMLGNLIGAANVSKSTLPIDAQLTNMSHKRVSDAFPDYQPRFSAPATAYPSFYTVNGQYHPRLTLHDGERKLFRLINAGPTQIVELSVPGCDVEVFAKDVFPPAETKPEFIIVSPGARVAFTVQCHLDGRPMGLFPLVSSPHSRSAAYMGRLTDVYHGVLGVFDVRATSSPVPALTLPRSNTLRDLRGITDADEPIERFHVTFSSGPPAMRDGAMYKTYYMNGMLFDPNVRYKMKLGQLYEWTLENVLSAEEKNHPFHMHTNPFQIVSSSHGNGLDHSIGDWRDTITLPFGGNVTIRFRPVDFTGLIAAHCHILGHSDAGMLMLIEIQP</sequence>
<dbReference type="AlphaFoldDB" id="A0A067BPB2"/>
<dbReference type="GO" id="GO:0005507">
    <property type="term" value="F:copper ion binding"/>
    <property type="evidence" value="ECO:0007669"/>
    <property type="project" value="InterPro"/>
</dbReference>
<dbReference type="InterPro" id="IPR045087">
    <property type="entry name" value="Cu-oxidase_fam"/>
</dbReference>
<dbReference type="EMBL" id="KK583324">
    <property type="protein sequence ID" value="KDO20093.1"/>
    <property type="molecule type" value="Genomic_DNA"/>
</dbReference>
<evidence type="ECO:0000313" key="8">
    <source>
        <dbReference type="Proteomes" id="UP000030745"/>
    </source>
</evidence>
<keyword evidence="2" id="KW-0479">Metal-binding</keyword>
<keyword evidence="8" id="KW-1185">Reference proteome</keyword>
<dbReference type="PANTHER" id="PTHR11709">
    <property type="entry name" value="MULTI-COPPER OXIDASE"/>
    <property type="match status" value="1"/>
</dbReference>
<dbReference type="STRING" id="695850.A0A067BPB2"/>
<gene>
    <name evidence="7" type="ORF">SPRG_14632</name>
</gene>
<dbReference type="OMA" id="RTRYERY"/>
<dbReference type="Proteomes" id="UP000030745">
    <property type="component" value="Unassembled WGS sequence"/>
</dbReference>
<evidence type="ECO:0000256" key="1">
    <source>
        <dbReference type="ARBA" id="ARBA00010609"/>
    </source>
</evidence>
<protein>
    <recommendedName>
        <fullName evidence="9">Plastocyanin-like domain-containing protein</fullName>
    </recommendedName>
</protein>
<feature type="domain" description="Plastocyanin-like" evidence="6">
    <location>
        <begin position="97"/>
        <end position="215"/>
    </location>
</feature>
<dbReference type="InterPro" id="IPR011707">
    <property type="entry name" value="Cu-oxidase-like_N"/>
</dbReference>
<accession>A0A067BPB2</accession>
<dbReference type="SUPFAM" id="SSF49503">
    <property type="entry name" value="Cupredoxins"/>
    <property type="match status" value="3"/>
</dbReference>
<keyword evidence="4" id="KW-1133">Transmembrane helix</keyword>
<evidence type="ECO:0000313" key="7">
    <source>
        <dbReference type="EMBL" id="KDO20093.1"/>
    </source>
</evidence>
<keyword evidence="4" id="KW-0472">Membrane</keyword>
<evidence type="ECO:0000256" key="4">
    <source>
        <dbReference type="SAM" id="Phobius"/>
    </source>
</evidence>
<comment type="similarity">
    <text evidence="1">Belongs to the multicopper oxidase family.</text>
</comment>
<dbReference type="KEGG" id="spar:SPRG_14632"/>
<evidence type="ECO:0000256" key="2">
    <source>
        <dbReference type="ARBA" id="ARBA00022723"/>
    </source>
</evidence>
<name>A0A067BPB2_SAPPC</name>
<evidence type="ECO:0000259" key="6">
    <source>
        <dbReference type="Pfam" id="PF07732"/>
    </source>
</evidence>
<dbReference type="VEuPathDB" id="FungiDB:SPRG_14632"/>
<dbReference type="GeneID" id="24136426"/>
<feature type="domain" description="Plastocyanin-like" evidence="5">
    <location>
        <begin position="449"/>
        <end position="558"/>
    </location>
</feature>
<dbReference type="Pfam" id="PF07731">
    <property type="entry name" value="Cu-oxidase_2"/>
    <property type="match status" value="1"/>
</dbReference>
<evidence type="ECO:0000256" key="3">
    <source>
        <dbReference type="ARBA" id="ARBA00023002"/>
    </source>
</evidence>
<reference evidence="7 8" key="1">
    <citation type="journal article" date="2013" name="PLoS Genet.">
        <title>Distinctive expansion of potential virulence genes in the genome of the oomycete fish pathogen Saprolegnia parasitica.</title>
        <authorList>
            <person name="Jiang R.H."/>
            <person name="de Bruijn I."/>
            <person name="Haas B.J."/>
            <person name="Belmonte R."/>
            <person name="Lobach L."/>
            <person name="Christie J."/>
            <person name="van den Ackerveken G."/>
            <person name="Bottin A."/>
            <person name="Bulone V."/>
            <person name="Diaz-Moreno S.M."/>
            <person name="Dumas B."/>
            <person name="Fan L."/>
            <person name="Gaulin E."/>
            <person name="Govers F."/>
            <person name="Grenville-Briggs L.J."/>
            <person name="Horner N.R."/>
            <person name="Levin J.Z."/>
            <person name="Mammella M."/>
            <person name="Meijer H.J."/>
            <person name="Morris P."/>
            <person name="Nusbaum C."/>
            <person name="Oome S."/>
            <person name="Phillips A.J."/>
            <person name="van Rooyen D."/>
            <person name="Rzeszutek E."/>
            <person name="Saraiva M."/>
            <person name="Secombes C.J."/>
            <person name="Seidl M.F."/>
            <person name="Snel B."/>
            <person name="Stassen J.H."/>
            <person name="Sykes S."/>
            <person name="Tripathy S."/>
            <person name="van den Berg H."/>
            <person name="Vega-Arreguin J.C."/>
            <person name="Wawra S."/>
            <person name="Young S.K."/>
            <person name="Zeng Q."/>
            <person name="Dieguez-Uribeondo J."/>
            <person name="Russ C."/>
            <person name="Tyler B.M."/>
            <person name="van West P."/>
        </authorList>
    </citation>
    <scope>NUCLEOTIDE SEQUENCE [LARGE SCALE GENOMIC DNA]</scope>
    <source>
        <strain evidence="7 8">CBS 223.65</strain>
    </source>
</reference>
<dbReference type="PANTHER" id="PTHR11709:SF2">
    <property type="entry name" value="MULTICOPPER OXIDASE LPR1"/>
    <property type="match status" value="1"/>
</dbReference>
<proteinExistence type="inferred from homology"/>
<feature type="transmembrane region" description="Helical" evidence="4">
    <location>
        <begin position="12"/>
        <end position="33"/>
    </location>
</feature>